<accession>A0A848KR09</accession>
<dbReference type="InterPro" id="IPR000524">
    <property type="entry name" value="Tscrpt_reg_HTH_GntR"/>
</dbReference>
<dbReference type="InterPro" id="IPR036388">
    <property type="entry name" value="WH-like_DNA-bd_sf"/>
</dbReference>
<evidence type="ECO:0000256" key="2">
    <source>
        <dbReference type="ARBA" id="ARBA00023125"/>
    </source>
</evidence>
<dbReference type="InterPro" id="IPR008920">
    <property type="entry name" value="TF_FadR/GntR_C"/>
</dbReference>
<dbReference type="Pfam" id="PF00392">
    <property type="entry name" value="GntR"/>
    <property type="match status" value="1"/>
</dbReference>
<evidence type="ECO:0000259" key="4">
    <source>
        <dbReference type="PROSITE" id="PS50949"/>
    </source>
</evidence>
<dbReference type="SUPFAM" id="SSF46785">
    <property type="entry name" value="Winged helix' DNA-binding domain"/>
    <property type="match status" value="1"/>
</dbReference>
<keyword evidence="6" id="KW-1185">Reference proteome</keyword>
<dbReference type="Gene3D" id="1.10.10.10">
    <property type="entry name" value="Winged helix-like DNA-binding domain superfamily/Winged helix DNA-binding domain"/>
    <property type="match status" value="1"/>
</dbReference>
<keyword evidence="1" id="KW-0805">Transcription regulation</keyword>
<dbReference type="SMART" id="SM00895">
    <property type="entry name" value="FCD"/>
    <property type="match status" value="1"/>
</dbReference>
<organism evidence="5 6">
    <name type="scientific">Gordonia asplenii</name>
    <dbReference type="NCBI Taxonomy" id="2725283"/>
    <lineage>
        <taxon>Bacteria</taxon>
        <taxon>Bacillati</taxon>
        <taxon>Actinomycetota</taxon>
        <taxon>Actinomycetes</taxon>
        <taxon>Mycobacteriales</taxon>
        <taxon>Gordoniaceae</taxon>
        <taxon>Gordonia</taxon>
    </lineage>
</organism>
<evidence type="ECO:0000313" key="5">
    <source>
        <dbReference type="EMBL" id="NMO00682.1"/>
    </source>
</evidence>
<dbReference type="Gene3D" id="1.20.120.530">
    <property type="entry name" value="GntR ligand-binding domain-like"/>
    <property type="match status" value="1"/>
</dbReference>
<reference evidence="5 6" key="1">
    <citation type="submission" date="2020-04" db="EMBL/GenBank/DDBJ databases">
        <title>Gordonia sp. nov. TBRC 11910.</title>
        <authorList>
            <person name="Suriyachadkun C."/>
        </authorList>
    </citation>
    <scope>NUCLEOTIDE SEQUENCE [LARGE SCALE GENOMIC DNA]</scope>
    <source>
        <strain evidence="5 6">TBRC 11910</strain>
    </source>
</reference>
<sequence>MFSVPLTRAQSLAAEIEGWIVDRSLRPGDRIATMDELREQTRLGRASISEAARLLAERGTVDVRPGRGGGLFVAQSGTVVQLRHTLLSVSSDPQSVADAVVVRDALEEAVDVDAAEHCTAGDAADLYRIVADMERHASDRESFLRANWTLHRRIAEITRNTFAKGVYLSAMAHVEGLPSQPDRDTAADDSGYLHERVDVHVELVRAITANDAARTKRAVAAHRAVSTQST</sequence>
<proteinExistence type="predicted"/>
<keyword evidence="3" id="KW-0804">Transcription</keyword>
<dbReference type="InterPro" id="IPR011711">
    <property type="entry name" value="GntR_C"/>
</dbReference>
<feature type="domain" description="HTH gntR-type" evidence="4">
    <location>
        <begin position="6"/>
        <end position="76"/>
    </location>
</feature>
<gene>
    <name evidence="5" type="ORF">HH308_05565</name>
</gene>
<dbReference type="PROSITE" id="PS50949">
    <property type="entry name" value="HTH_GNTR"/>
    <property type="match status" value="1"/>
</dbReference>
<dbReference type="SMART" id="SM00345">
    <property type="entry name" value="HTH_GNTR"/>
    <property type="match status" value="1"/>
</dbReference>
<evidence type="ECO:0000256" key="3">
    <source>
        <dbReference type="ARBA" id="ARBA00023163"/>
    </source>
</evidence>
<dbReference type="Pfam" id="PF07729">
    <property type="entry name" value="FCD"/>
    <property type="match status" value="1"/>
</dbReference>
<dbReference type="PANTHER" id="PTHR43537">
    <property type="entry name" value="TRANSCRIPTIONAL REGULATOR, GNTR FAMILY"/>
    <property type="match status" value="1"/>
</dbReference>
<name>A0A848KR09_9ACTN</name>
<evidence type="ECO:0000313" key="6">
    <source>
        <dbReference type="Proteomes" id="UP000550729"/>
    </source>
</evidence>
<dbReference type="SUPFAM" id="SSF48008">
    <property type="entry name" value="GntR ligand-binding domain-like"/>
    <property type="match status" value="1"/>
</dbReference>
<dbReference type="Proteomes" id="UP000550729">
    <property type="component" value="Unassembled WGS sequence"/>
</dbReference>
<keyword evidence="2" id="KW-0238">DNA-binding</keyword>
<dbReference type="GO" id="GO:0003677">
    <property type="term" value="F:DNA binding"/>
    <property type="evidence" value="ECO:0007669"/>
    <property type="project" value="UniProtKB-KW"/>
</dbReference>
<evidence type="ECO:0000256" key="1">
    <source>
        <dbReference type="ARBA" id="ARBA00023015"/>
    </source>
</evidence>
<dbReference type="InterPro" id="IPR036390">
    <property type="entry name" value="WH_DNA-bd_sf"/>
</dbReference>
<dbReference type="GO" id="GO:0003700">
    <property type="term" value="F:DNA-binding transcription factor activity"/>
    <property type="evidence" value="ECO:0007669"/>
    <property type="project" value="InterPro"/>
</dbReference>
<dbReference type="RefSeq" id="WP_170193180.1">
    <property type="nucleotide sequence ID" value="NZ_JABBNB010000004.1"/>
</dbReference>
<comment type="caution">
    <text evidence="5">The sequence shown here is derived from an EMBL/GenBank/DDBJ whole genome shotgun (WGS) entry which is preliminary data.</text>
</comment>
<dbReference type="AlphaFoldDB" id="A0A848KR09"/>
<dbReference type="EMBL" id="JABBNB010000004">
    <property type="protein sequence ID" value="NMO00682.1"/>
    <property type="molecule type" value="Genomic_DNA"/>
</dbReference>
<dbReference type="PANTHER" id="PTHR43537:SF5">
    <property type="entry name" value="UXU OPERON TRANSCRIPTIONAL REGULATOR"/>
    <property type="match status" value="1"/>
</dbReference>
<protein>
    <submittedName>
        <fullName evidence="5">FadR family transcriptional regulator</fullName>
    </submittedName>
</protein>